<dbReference type="Gene3D" id="3.40.1610.10">
    <property type="entry name" value="CV3147-like domain"/>
    <property type="match status" value="1"/>
</dbReference>
<dbReference type="InterPro" id="IPR024071">
    <property type="entry name" value="S-Me-THD_C_sf"/>
</dbReference>
<reference evidence="3" key="2">
    <citation type="submission" date="2021-04" db="EMBL/GenBank/DDBJ databases">
        <authorList>
            <person name="Gilroy R."/>
        </authorList>
    </citation>
    <scope>NUCLEOTIDE SEQUENCE</scope>
    <source>
        <strain evidence="3">CHK186-16707</strain>
    </source>
</reference>
<evidence type="ECO:0000259" key="2">
    <source>
        <dbReference type="Pfam" id="PF20906"/>
    </source>
</evidence>
<proteinExistence type="predicted"/>
<name>A0A9D2KMH7_9BACT</name>
<accession>A0A9D2KMH7</accession>
<evidence type="ECO:0000313" key="3">
    <source>
        <dbReference type="EMBL" id="HJA08553.1"/>
    </source>
</evidence>
<dbReference type="EMBL" id="DXAN01000017">
    <property type="protein sequence ID" value="HJA08553.1"/>
    <property type="molecule type" value="Genomic_DNA"/>
</dbReference>
<dbReference type="InterPro" id="IPR010318">
    <property type="entry name" value="S-Me-THD_N"/>
</dbReference>
<feature type="domain" description="S-Me-THD-like C-terminal" evidence="2">
    <location>
        <begin position="186"/>
        <end position="370"/>
    </location>
</feature>
<dbReference type="AlphaFoldDB" id="A0A9D2KMH7"/>
<feature type="domain" description="S-Me-THD N-terminal" evidence="1">
    <location>
        <begin position="10"/>
        <end position="177"/>
    </location>
</feature>
<dbReference type="InterPro" id="IPR048350">
    <property type="entry name" value="S-Me-THD-like_C"/>
</dbReference>
<dbReference type="Pfam" id="PF20906">
    <property type="entry name" value="S-Me-THD_C"/>
    <property type="match status" value="1"/>
</dbReference>
<dbReference type="Proteomes" id="UP000824225">
    <property type="component" value="Unassembled WGS sequence"/>
</dbReference>
<reference evidence="3" key="1">
    <citation type="journal article" date="2021" name="PeerJ">
        <title>Extensive microbial diversity within the chicken gut microbiome revealed by metagenomics and culture.</title>
        <authorList>
            <person name="Gilroy R."/>
            <person name="Ravi A."/>
            <person name="Getino M."/>
            <person name="Pursley I."/>
            <person name="Horton D.L."/>
            <person name="Alikhan N.F."/>
            <person name="Baker D."/>
            <person name="Gharbi K."/>
            <person name="Hall N."/>
            <person name="Watson M."/>
            <person name="Adriaenssens E.M."/>
            <person name="Foster-Nyarko E."/>
            <person name="Jarju S."/>
            <person name="Secka A."/>
            <person name="Antonio M."/>
            <person name="Oren A."/>
            <person name="Chaudhuri R.R."/>
            <person name="La Ragione R."/>
            <person name="Hildebrand F."/>
            <person name="Pallen M.J."/>
        </authorList>
    </citation>
    <scope>NUCLEOTIDE SEQUENCE</scope>
    <source>
        <strain evidence="3">CHK186-16707</strain>
    </source>
</reference>
<evidence type="ECO:0000313" key="4">
    <source>
        <dbReference type="Proteomes" id="UP000824225"/>
    </source>
</evidence>
<dbReference type="Gene3D" id="2.40.390.10">
    <property type="entry name" value="CV3147-like"/>
    <property type="match status" value="1"/>
</dbReference>
<dbReference type="InterPro" id="IPR027479">
    <property type="entry name" value="S-Me-THD_N_sf"/>
</dbReference>
<dbReference type="Pfam" id="PF06032">
    <property type="entry name" value="S-Me-THD_N"/>
    <property type="match status" value="1"/>
</dbReference>
<sequence>MADLVLSTEQDVEDLAWGACFQGIGGGGPVAEGTRLLKKALAEYGPVRCQNPADFPDDAWVVTVSFMGNRAPLTPEQEEQKKRLGLVEWKYDNNLAEALKFLEKVTGRVVSGIVPSELGGANSPGPLSVALSLGLTPLDGDYTGKAKPETRQGMPSIAGVPLTPMASADKWGNKCVIYEAVNNALGERLGKMLATGAFGNTAVAYFLIPGREMKKHIFAGTLTESFELGRAMRLAREAGRDVTPVVLERLGGRVLFRGVLARKEWSVPDGYYVGTHEFEGEGEFAGHRYKVWFKNENHVTWFDGRPHVTTPDRVGQILTDTGLPVMTQELAEGQRVTLIGVPSRARHREPDALAFMAPRHYGFDIDYVPMERVAP</sequence>
<evidence type="ECO:0000259" key="1">
    <source>
        <dbReference type="Pfam" id="PF06032"/>
    </source>
</evidence>
<comment type="caution">
    <text evidence="3">The sequence shown here is derived from an EMBL/GenBank/DDBJ whole genome shotgun (WGS) entry which is preliminary data.</text>
</comment>
<organism evidence="3 4">
    <name type="scientific">Candidatus Mailhella merdigallinarum</name>
    <dbReference type="NCBI Taxonomy" id="2838658"/>
    <lineage>
        <taxon>Bacteria</taxon>
        <taxon>Pseudomonadati</taxon>
        <taxon>Thermodesulfobacteriota</taxon>
        <taxon>Desulfovibrionia</taxon>
        <taxon>Desulfovibrionales</taxon>
        <taxon>Desulfovibrionaceae</taxon>
        <taxon>Mailhella</taxon>
    </lineage>
</organism>
<dbReference type="SUPFAM" id="SSF160991">
    <property type="entry name" value="CV3147-like"/>
    <property type="match status" value="1"/>
</dbReference>
<gene>
    <name evidence="3" type="ORF">H9962_05120</name>
</gene>
<protein>
    <submittedName>
        <fullName evidence="3">DUF917 domain-containing protein</fullName>
    </submittedName>
</protein>